<evidence type="ECO:0000313" key="5">
    <source>
        <dbReference type="Proteomes" id="UP000614741"/>
    </source>
</evidence>
<evidence type="ECO:0000313" key="4">
    <source>
        <dbReference type="EMBL" id="GIG39915.1"/>
    </source>
</evidence>
<dbReference type="Pfam" id="PF00498">
    <property type="entry name" value="FHA"/>
    <property type="match status" value="1"/>
</dbReference>
<gene>
    <name evidence="4" type="ORF">Cph01nite_16770</name>
</gene>
<dbReference type="CDD" id="cd00060">
    <property type="entry name" value="FHA"/>
    <property type="match status" value="1"/>
</dbReference>
<feature type="region of interest" description="Disordered" evidence="2">
    <location>
        <begin position="289"/>
        <end position="355"/>
    </location>
</feature>
<comment type="caution">
    <text evidence="4">The sequence shown here is derived from an EMBL/GenBank/DDBJ whole genome shotgun (WGS) entry which is preliminary data.</text>
</comment>
<feature type="region of interest" description="Disordered" evidence="2">
    <location>
        <begin position="222"/>
        <end position="248"/>
    </location>
</feature>
<dbReference type="Proteomes" id="UP000614741">
    <property type="component" value="Unassembled WGS sequence"/>
</dbReference>
<dbReference type="PROSITE" id="PS50006">
    <property type="entry name" value="FHA_DOMAIN"/>
    <property type="match status" value="1"/>
</dbReference>
<organism evidence="4 5">
    <name type="scientific">Cellulomonas phragmiteti</name>
    <dbReference type="NCBI Taxonomy" id="478780"/>
    <lineage>
        <taxon>Bacteria</taxon>
        <taxon>Bacillati</taxon>
        <taxon>Actinomycetota</taxon>
        <taxon>Actinomycetes</taxon>
        <taxon>Micrococcales</taxon>
        <taxon>Cellulomonadaceae</taxon>
        <taxon>Cellulomonas</taxon>
    </lineage>
</organism>
<feature type="domain" description="FHA" evidence="3">
    <location>
        <begin position="407"/>
        <end position="464"/>
    </location>
</feature>
<dbReference type="EMBL" id="BONP01000008">
    <property type="protein sequence ID" value="GIG39915.1"/>
    <property type="molecule type" value="Genomic_DNA"/>
</dbReference>
<feature type="compositionally biased region" description="Acidic residues" evidence="2">
    <location>
        <begin position="227"/>
        <end position="239"/>
    </location>
</feature>
<dbReference type="SUPFAM" id="SSF49879">
    <property type="entry name" value="SMAD/FHA domain"/>
    <property type="match status" value="1"/>
</dbReference>
<name>A0ABQ4DKN4_9CELL</name>
<accession>A0ABQ4DKN4</accession>
<dbReference type="Gene3D" id="2.60.200.20">
    <property type="match status" value="1"/>
</dbReference>
<dbReference type="RefSeq" id="WP_203673213.1">
    <property type="nucleotide sequence ID" value="NZ_BONP01000008.1"/>
</dbReference>
<proteinExistence type="predicted"/>
<evidence type="ECO:0000259" key="3">
    <source>
        <dbReference type="PROSITE" id="PS50006"/>
    </source>
</evidence>
<dbReference type="InterPro" id="IPR008984">
    <property type="entry name" value="SMAD_FHA_dom_sf"/>
</dbReference>
<reference evidence="4 5" key="1">
    <citation type="submission" date="2021-01" db="EMBL/GenBank/DDBJ databases">
        <title>Whole genome shotgun sequence of Cellulomonas phragmiteti NBRC 110785.</title>
        <authorList>
            <person name="Komaki H."/>
            <person name="Tamura T."/>
        </authorList>
    </citation>
    <scope>NUCLEOTIDE SEQUENCE [LARGE SCALE GENOMIC DNA]</scope>
    <source>
        <strain evidence="4 5">NBRC 110785</strain>
    </source>
</reference>
<protein>
    <recommendedName>
        <fullName evidence="3">FHA domain-containing protein</fullName>
    </recommendedName>
</protein>
<keyword evidence="1" id="KW-0597">Phosphoprotein</keyword>
<evidence type="ECO:0000256" key="1">
    <source>
        <dbReference type="ARBA" id="ARBA00022553"/>
    </source>
</evidence>
<keyword evidence="5" id="KW-1185">Reference proteome</keyword>
<feature type="compositionally biased region" description="Pro residues" evidence="2">
    <location>
        <begin position="292"/>
        <end position="303"/>
    </location>
</feature>
<dbReference type="InterPro" id="IPR000253">
    <property type="entry name" value="FHA_dom"/>
</dbReference>
<sequence>MTERAHHEYQDGSWTAVAGDGFLALVEPDAPWRLVDGLWQVALGGGDVLGALGVVAADGFAALPQFALVRTDADGSVHAVLRGPVRLRLHGADGAQEVDARDGAVWTEHRALGVQGIEVVVEDAPAATWWPLVGGVVRAGGLRTGATAQSAVLPDTATHEQPVVAEPVHDAREVGDEPASGAEAGAVVASEPVEPVAAGEPELVVAPEPVVEPEPQPVVEAAPETVVEPEPEPVVDAEPEPVVAPEPEPVVAPEPELWPAAELSTAAVAPPTDAPPTDAPELTVDAWSFAPEPAPQPAAPEPAPAQHTAPEPEAVPDIPWWPLASPGGPAAAAPAPAPAEPEATEPEGADDHDGMTILSSDLARLRDRLPAWSQDAVPGPFATPEATPLPARLVLSTGLVVALDRAVLLGRAPQVARVTNRELPRLVTVPSPNQDISRTHAEVRVEGEHVVVTDLDSTNGVHVSRSGEGVRRLHPGEPSVVGTDEVVDLGDGVTFTVERSAS</sequence>
<evidence type="ECO:0000256" key="2">
    <source>
        <dbReference type="SAM" id="MobiDB-lite"/>
    </source>
</evidence>